<dbReference type="AlphaFoldDB" id="A0A0P7EBZ9"/>
<sequence length="310" mass="33295">MKKLIIAAVVAAAVGGAFYANYAATQEVKKVVDQQISALSAQSGVDITYNDISANVFASSMQLSGIKVQSYTGDEMIATIDNIEVTGYEVDAVPPHTGFVMKSFRFSDDFLAQLPENANNKLASASYDVNSSLDYDKDTGSSDFALNVIANQVADVRFNLGLANSTPLMEASMAISKMQNEAQGAELTLEQQLQQQSKMMAAMTQLEPRSINMSIADEGELKAVVDSFLEAQGMSHEQFQHTVAMQLQQAPVSEELAAAITNFVSGLSELTVSASLPEGKTMMEINQQIMALMGQPEELASYINLQASGK</sequence>
<feature type="signal peptide" evidence="1">
    <location>
        <begin position="1"/>
        <end position="19"/>
    </location>
</feature>
<accession>A0A0P7EBZ9</accession>
<evidence type="ECO:0000313" key="3">
    <source>
        <dbReference type="Proteomes" id="UP000050378"/>
    </source>
</evidence>
<dbReference type="EMBL" id="LJTC01000001">
    <property type="protein sequence ID" value="KPM85486.1"/>
    <property type="molecule type" value="Genomic_DNA"/>
</dbReference>
<name>A0A0P7EBZ9_9GAMM</name>
<dbReference type="STRING" id="570156.AOG27_01470"/>
<dbReference type="RefSeq" id="WP_054551240.1">
    <property type="nucleotide sequence ID" value="NZ_LJTC01000001.1"/>
</dbReference>
<dbReference type="OrthoDB" id="6314564at2"/>
<gene>
    <name evidence="2" type="ORF">AOG27_01470</name>
</gene>
<reference evidence="2 3" key="1">
    <citation type="submission" date="2015-09" db="EMBL/GenBank/DDBJ databases">
        <title>Draft Genome Sequence of Pseudoalteromonas lipolytica UCD-48B.</title>
        <authorList>
            <person name="Krusor M."/>
            <person name="Coil D.A."/>
            <person name="Lang J.M."/>
            <person name="Eisen J.A."/>
            <person name="Alexiev A."/>
        </authorList>
    </citation>
    <scope>NUCLEOTIDE SEQUENCE [LARGE SCALE GENOMIC DNA]</scope>
    <source>
        <strain evidence="2 3">UCD-48B</strain>
    </source>
</reference>
<dbReference type="Proteomes" id="UP000050378">
    <property type="component" value="Unassembled WGS sequence"/>
</dbReference>
<protein>
    <recommendedName>
        <fullName evidence="4">DUF945 domain-containing protein</fullName>
    </recommendedName>
</protein>
<keyword evidence="1" id="KW-0732">Signal</keyword>
<evidence type="ECO:0008006" key="4">
    <source>
        <dbReference type="Google" id="ProtNLM"/>
    </source>
</evidence>
<organism evidence="2 3">
    <name type="scientific">Pseudoalteromonas lipolytica</name>
    <dbReference type="NCBI Taxonomy" id="570156"/>
    <lineage>
        <taxon>Bacteria</taxon>
        <taxon>Pseudomonadati</taxon>
        <taxon>Pseudomonadota</taxon>
        <taxon>Gammaproteobacteria</taxon>
        <taxon>Alteromonadales</taxon>
        <taxon>Pseudoalteromonadaceae</taxon>
        <taxon>Pseudoalteromonas</taxon>
    </lineage>
</organism>
<feature type="chain" id="PRO_5006138417" description="DUF945 domain-containing protein" evidence="1">
    <location>
        <begin position="20"/>
        <end position="310"/>
    </location>
</feature>
<comment type="caution">
    <text evidence="2">The sequence shown here is derived from an EMBL/GenBank/DDBJ whole genome shotgun (WGS) entry which is preliminary data.</text>
</comment>
<evidence type="ECO:0000313" key="2">
    <source>
        <dbReference type="EMBL" id="KPM85486.1"/>
    </source>
</evidence>
<dbReference type="PATRIC" id="fig|570156.3.peg.295"/>
<proteinExistence type="predicted"/>
<evidence type="ECO:0000256" key="1">
    <source>
        <dbReference type="SAM" id="SignalP"/>
    </source>
</evidence>